<feature type="compositionally biased region" description="Polar residues" evidence="1">
    <location>
        <begin position="350"/>
        <end position="369"/>
    </location>
</feature>
<protein>
    <recommendedName>
        <fullName evidence="2">BSD domain-containing protein</fullName>
    </recommendedName>
</protein>
<feature type="compositionally biased region" description="Acidic residues" evidence="1">
    <location>
        <begin position="333"/>
        <end position="349"/>
    </location>
</feature>
<dbReference type="InterPro" id="IPR051494">
    <property type="entry name" value="BSD_domain-containing"/>
</dbReference>
<evidence type="ECO:0000256" key="1">
    <source>
        <dbReference type="SAM" id="MobiDB-lite"/>
    </source>
</evidence>
<dbReference type="EMBL" id="JAESVG020000003">
    <property type="protein sequence ID" value="KAG8629031.1"/>
    <property type="molecule type" value="Genomic_DNA"/>
</dbReference>
<sequence>MDVAYDHIQEEALAADESSRAERKDGDRPAGLNAEFQEAFKAVSASPWGARLGGLWGSVRAQGESLYTNAQQEVAHVSTQATRGLTDLQSNLASRARGISLSQHPTDGGATSFSDPTFALPASPTKTIRAADVSSPSKDATPVPEAEHVDNLPADIVKEATSMVSRFRLEAASRLKDIQKAEDAADEALLKFGSNIRSFFRDAVTVTAPEQGAEEGMEREVLFETNDSEGKRVFHSSRFDAQMHVIVSRQESFLRDPESGEWEGFWRGFDVEGKTEDVARELERYEELRRVFGGLVPEKVEYGVFWGRYFFLKGVVEEDERRRKEVLKGAAADDGEEVGWGDEEEEDESSTPINDGKTNPASQSTTTLTPPKADEGAEKSPRRSNEDDKKSTADSDASYDIVSGATSKTPSSPKEAKKDDSDDEDWE</sequence>
<dbReference type="Proteomes" id="UP000809789">
    <property type="component" value="Unassembled WGS sequence"/>
</dbReference>
<dbReference type="AlphaFoldDB" id="A0A8K0L789"/>
<proteinExistence type="predicted"/>
<evidence type="ECO:0000313" key="4">
    <source>
        <dbReference type="Proteomes" id="UP000809789"/>
    </source>
</evidence>
<organism evidence="3 4">
    <name type="scientific">Elsinoe batatas</name>
    <dbReference type="NCBI Taxonomy" id="2601811"/>
    <lineage>
        <taxon>Eukaryota</taxon>
        <taxon>Fungi</taxon>
        <taxon>Dikarya</taxon>
        <taxon>Ascomycota</taxon>
        <taxon>Pezizomycotina</taxon>
        <taxon>Dothideomycetes</taxon>
        <taxon>Dothideomycetidae</taxon>
        <taxon>Myriangiales</taxon>
        <taxon>Elsinoaceae</taxon>
        <taxon>Elsinoe</taxon>
    </lineage>
</organism>
<dbReference type="PANTHER" id="PTHR16019">
    <property type="entry name" value="SYNAPSE-ASSOCIATED PROTEIN"/>
    <property type="match status" value="1"/>
</dbReference>
<dbReference type="Gene3D" id="1.10.3970.10">
    <property type="entry name" value="BSD domain"/>
    <property type="match status" value="1"/>
</dbReference>
<dbReference type="Pfam" id="PF03909">
    <property type="entry name" value="BSD"/>
    <property type="match status" value="1"/>
</dbReference>
<name>A0A8K0L789_9PEZI</name>
<keyword evidence="4" id="KW-1185">Reference proteome</keyword>
<feature type="region of interest" description="Disordered" evidence="1">
    <location>
        <begin position="333"/>
        <end position="427"/>
    </location>
</feature>
<dbReference type="InterPro" id="IPR035925">
    <property type="entry name" value="BSD_dom_sf"/>
</dbReference>
<feature type="compositionally biased region" description="Basic and acidic residues" evidence="1">
    <location>
        <begin position="372"/>
        <end position="393"/>
    </location>
</feature>
<evidence type="ECO:0000313" key="3">
    <source>
        <dbReference type="EMBL" id="KAG8629031.1"/>
    </source>
</evidence>
<feature type="domain" description="BSD" evidence="2">
    <location>
        <begin position="265"/>
        <end position="317"/>
    </location>
</feature>
<accession>A0A8K0L789</accession>
<comment type="caution">
    <text evidence="3">The sequence shown here is derived from an EMBL/GenBank/DDBJ whole genome shotgun (WGS) entry which is preliminary data.</text>
</comment>
<gene>
    <name evidence="3" type="ORF">KVT40_002896</name>
</gene>
<dbReference type="PROSITE" id="PS50858">
    <property type="entry name" value="BSD"/>
    <property type="match status" value="1"/>
</dbReference>
<dbReference type="SUPFAM" id="SSF140383">
    <property type="entry name" value="BSD domain-like"/>
    <property type="match status" value="1"/>
</dbReference>
<dbReference type="InterPro" id="IPR005607">
    <property type="entry name" value="BSD_dom"/>
</dbReference>
<dbReference type="PANTHER" id="PTHR16019:SF5">
    <property type="entry name" value="BSD DOMAIN-CONTAINING PROTEIN 1"/>
    <property type="match status" value="1"/>
</dbReference>
<dbReference type="GO" id="GO:0005737">
    <property type="term" value="C:cytoplasm"/>
    <property type="evidence" value="ECO:0007669"/>
    <property type="project" value="TreeGrafter"/>
</dbReference>
<dbReference type="OrthoDB" id="73788at2759"/>
<reference evidence="3" key="1">
    <citation type="submission" date="2021-07" db="EMBL/GenBank/DDBJ databases">
        <title>Elsinoe batatas strain:CRI-CJ2 Genome sequencing and assembly.</title>
        <authorList>
            <person name="Huang L."/>
        </authorList>
    </citation>
    <scope>NUCLEOTIDE SEQUENCE</scope>
    <source>
        <strain evidence="3">CRI-CJ2</strain>
    </source>
</reference>
<evidence type="ECO:0000259" key="2">
    <source>
        <dbReference type="PROSITE" id="PS50858"/>
    </source>
</evidence>